<dbReference type="SUPFAM" id="SSF52266">
    <property type="entry name" value="SGNH hydrolase"/>
    <property type="match status" value="1"/>
</dbReference>
<protein>
    <recommendedName>
        <fullName evidence="3">SGNH/GDSL hydrolase family protein</fullName>
    </recommendedName>
</protein>
<dbReference type="RefSeq" id="WP_022502375.1">
    <property type="nucleotide sequence ID" value="NZ_DAWCMB010000317.1"/>
</dbReference>
<accession>A0ABV1BX43</accession>
<name>A0ABV1BX43_9FIRM</name>
<proteinExistence type="predicted"/>
<dbReference type="Proteomes" id="UP001442364">
    <property type="component" value="Unassembled WGS sequence"/>
</dbReference>
<keyword evidence="2" id="KW-1185">Reference proteome</keyword>
<comment type="caution">
    <text evidence="1">The sequence shown here is derived from an EMBL/GenBank/DDBJ whole genome shotgun (WGS) entry which is preliminary data.</text>
</comment>
<evidence type="ECO:0000313" key="1">
    <source>
        <dbReference type="EMBL" id="MEQ2380306.1"/>
    </source>
</evidence>
<evidence type="ECO:0008006" key="3">
    <source>
        <dbReference type="Google" id="ProtNLM"/>
    </source>
</evidence>
<organism evidence="1 2">
    <name type="scientific">[Lactobacillus] rogosae</name>
    <dbReference type="NCBI Taxonomy" id="706562"/>
    <lineage>
        <taxon>Bacteria</taxon>
        <taxon>Bacillati</taxon>
        <taxon>Bacillota</taxon>
        <taxon>Clostridia</taxon>
        <taxon>Lachnospirales</taxon>
        <taxon>Lachnospiraceae</taxon>
        <taxon>Lachnospira</taxon>
    </lineage>
</organism>
<dbReference type="EMBL" id="JBBMER010000007">
    <property type="protein sequence ID" value="MEQ2380306.1"/>
    <property type="molecule type" value="Genomic_DNA"/>
</dbReference>
<gene>
    <name evidence="1" type="ORF">WMO14_10475</name>
</gene>
<evidence type="ECO:0000313" key="2">
    <source>
        <dbReference type="Proteomes" id="UP001442364"/>
    </source>
</evidence>
<reference evidence="1 2" key="1">
    <citation type="submission" date="2024-03" db="EMBL/GenBank/DDBJ databases">
        <title>Human intestinal bacterial collection.</title>
        <authorList>
            <person name="Pauvert C."/>
            <person name="Hitch T.C.A."/>
            <person name="Clavel T."/>
        </authorList>
    </citation>
    <scope>NUCLEOTIDE SEQUENCE [LARGE SCALE GENOMIC DNA]</scope>
    <source>
        <strain evidence="1 2">CLA-AA-H255</strain>
    </source>
</reference>
<sequence>MKKAWPHIKCVLFIVVLAVVILVCDYLFAESGYIRFVLNDVNSSNESYDTIVLGASHTRCSIDTEYLDKYMNVNSFNMGIPGETVDDFYYVLKSVVDSGNNVKQVIVDVDYYYWMNGQSQNHFSKSFIYQQMKDTWVKAEYLWNNRAELDIRNVFSRRLTWKCTIKKAKTNIALKKTKEYKNYDMSAGLDTDGYFATAGGPYLGKGFCYRYRINEVPGNPSYVNTMKGNAAKSLDKTVISQFERFLDYCNDNDIKVVCVSTPITPDAFKEAQVDRASEKLKELFDSYNIKYYDFNKTLMSVLPRDDSGYVDTEGHMYGELAVKYSDVLAKVLADDAEGNVNEEEYFYKSYEDMYETMKDDYEAATGLEWKSY</sequence>